<gene>
    <name evidence="1" type="ORF">SAMN02745204_02208</name>
</gene>
<dbReference type="Proteomes" id="UP000242857">
    <property type="component" value="Unassembled WGS sequence"/>
</dbReference>
<keyword evidence="2" id="KW-1185">Reference proteome</keyword>
<sequence>MPCFSTTTSISAPPARVWAVLSQVAQWPGWTPTVESVTPVDGQQGGSPAIGRSYRVVQPKLRPATYTITSLEPGKAFTWEARQPGLRVIAGHRVEAEGDGSRVILTLAFEGWLAPLVWPLVRRIACDYLEQEARSLKARVESMGT</sequence>
<dbReference type="InterPro" id="IPR019587">
    <property type="entry name" value="Polyketide_cyclase/dehydratase"/>
</dbReference>
<organism evidence="1 2">
    <name type="scientific">Thermomonas hydrothermalis</name>
    <dbReference type="NCBI Taxonomy" id="213588"/>
    <lineage>
        <taxon>Bacteria</taxon>
        <taxon>Pseudomonadati</taxon>
        <taxon>Pseudomonadota</taxon>
        <taxon>Gammaproteobacteria</taxon>
        <taxon>Lysobacterales</taxon>
        <taxon>Lysobacteraceae</taxon>
        <taxon>Thermomonas</taxon>
    </lineage>
</organism>
<dbReference type="OrthoDB" id="9810827at2"/>
<dbReference type="Pfam" id="PF10604">
    <property type="entry name" value="Polyketide_cyc2"/>
    <property type="match status" value="1"/>
</dbReference>
<dbReference type="AlphaFoldDB" id="A0A1M5AHC5"/>
<accession>A0A1M5AHC5</accession>
<evidence type="ECO:0000313" key="2">
    <source>
        <dbReference type="Proteomes" id="UP000242857"/>
    </source>
</evidence>
<reference evidence="2" key="1">
    <citation type="submission" date="2016-11" db="EMBL/GenBank/DDBJ databases">
        <authorList>
            <person name="Varghese N."/>
            <person name="Submissions S."/>
        </authorList>
    </citation>
    <scope>NUCLEOTIDE SEQUENCE [LARGE SCALE GENOMIC DNA]</scope>
    <source>
        <strain evidence="2">DSM 14834</strain>
    </source>
</reference>
<evidence type="ECO:0000313" key="1">
    <source>
        <dbReference type="EMBL" id="SHF29623.1"/>
    </source>
</evidence>
<dbReference type="EMBL" id="FQUK01000054">
    <property type="protein sequence ID" value="SHF29623.1"/>
    <property type="molecule type" value="Genomic_DNA"/>
</dbReference>
<dbReference type="RefSeq" id="WP_072756592.1">
    <property type="nucleotide sequence ID" value="NZ_FQUK01000054.1"/>
</dbReference>
<dbReference type="SUPFAM" id="SSF55961">
    <property type="entry name" value="Bet v1-like"/>
    <property type="match status" value="1"/>
</dbReference>
<name>A0A1M5AHC5_9GAMM</name>
<protein>
    <submittedName>
        <fullName evidence="1">Polyketide cyclase / dehydrase and lipid transport</fullName>
    </submittedName>
</protein>
<dbReference type="Gene3D" id="3.30.530.20">
    <property type="match status" value="1"/>
</dbReference>
<proteinExistence type="predicted"/>
<dbReference type="InterPro" id="IPR023393">
    <property type="entry name" value="START-like_dom_sf"/>
</dbReference>
<dbReference type="STRING" id="213588.SAMN02745204_02208"/>